<sequence length="349" mass="38046">MKCVTLTAVIVSFLPKVYSWGASGHEAVGAIAQQFLASKASSFVASTLASGETLSSAATWADTVRSESAFSWSAPFHFVDAEDNPPTSCSVSESRDCSSGTCILSAIANYTSRVIDDSLSHEQVYEALKFLGEYIFSSKKSYRFLDDTPFPRPRCDQTKYCAQFLGDVGQPLHVEAFEVGGNDVKAKCSGSSTNLHAVWDSGIINKRLKADFGNSVSSWASTLATRIESGEYASLTSDWITCSSTTEQAPKKRRNVETDIKGHLASRSTNPLECPHIWATEANQLNCDFVFTYTQFSDLCSTSYYDDAIPLASHASGFYQVLHLGLRSIDRTSTCETRVPFGCLAECPF</sequence>
<dbReference type="GO" id="GO:0006308">
    <property type="term" value="P:DNA catabolic process"/>
    <property type="evidence" value="ECO:0007669"/>
    <property type="project" value="InterPro"/>
</dbReference>
<evidence type="ECO:0000313" key="9">
    <source>
        <dbReference type="EMBL" id="SJL05271.1"/>
    </source>
</evidence>
<dbReference type="STRING" id="47428.A0A284R966"/>
<dbReference type="OMA" id="WSKPLHY"/>
<keyword evidence="2" id="KW-0540">Nuclease</keyword>
<dbReference type="CDD" id="cd11010">
    <property type="entry name" value="S1-P1_nuclease"/>
    <property type="match status" value="1"/>
</dbReference>
<dbReference type="Pfam" id="PF02265">
    <property type="entry name" value="S1-P1_nuclease"/>
    <property type="match status" value="2"/>
</dbReference>
<dbReference type="EMBL" id="FUEG01000006">
    <property type="protein sequence ID" value="SJL05271.1"/>
    <property type="molecule type" value="Genomic_DNA"/>
</dbReference>
<keyword evidence="4" id="KW-0255">Endonuclease</keyword>
<dbReference type="GO" id="GO:0046872">
    <property type="term" value="F:metal ion binding"/>
    <property type="evidence" value="ECO:0007669"/>
    <property type="project" value="UniProtKB-KW"/>
</dbReference>
<evidence type="ECO:0000256" key="6">
    <source>
        <dbReference type="ARBA" id="ARBA00023157"/>
    </source>
</evidence>
<keyword evidence="10" id="KW-1185">Reference proteome</keyword>
<dbReference type="GO" id="GO:0016788">
    <property type="term" value="F:hydrolase activity, acting on ester bonds"/>
    <property type="evidence" value="ECO:0007669"/>
    <property type="project" value="InterPro"/>
</dbReference>
<accession>A0A284R966</accession>
<evidence type="ECO:0000256" key="5">
    <source>
        <dbReference type="ARBA" id="ARBA00022801"/>
    </source>
</evidence>
<proteinExistence type="inferred from homology"/>
<dbReference type="PANTHER" id="PTHR33146">
    <property type="entry name" value="ENDONUCLEASE 4"/>
    <property type="match status" value="1"/>
</dbReference>
<dbReference type="InterPro" id="IPR008947">
    <property type="entry name" value="PLipase_C/P1_nuclease_dom_sf"/>
</dbReference>
<dbReference type="Gene3D" id="1.10.575.10">
    <property type="entry name" value="P1 Nuclease"/>
    <property type="match status" value="1"/>
</dbReference>
<evidence type="ECO:0000256" key="8">
    <source>
        <dbReference type="SAM" id="SignalP"/>
    </source>
</evidence>
<dbReference type="AlphaFoldDB" id="A0A284R966"/>
<protein>
    <recommendedName>
        <fullName evidence="11">Nuclease Le1</fullName>
    </recommendedName>
</protein>
<dbReference type="Proteomes" id="UP000219338">
    <property type="component" value="Unassembled WGS sequence"/>
</dbReference>
<organism evidence="9 10">
    <name type="scientific">Armillaria ostoyae</name>
    <name type="common">Armillaria root rot fungus</name>
    <dbReference type="NCBI Taxonomy" id="47428"/>
    <lineage>
        <taxon>Eukaryota</taxon>
        <taxon>Fungi</taxon>
        <taxon>Dikarya</taxon>
        <taxon>Basidiomycota</taxon>
        <taxon>Agaricomycotina</taxon>
        <taxon>Agaricomycetes</taxon>
        <taxon>Agaricomycetidae</taxon>
        <taxon>Agaricales</taxon>
        <taxon>Marasmiineae</taxon>
        <taxon>Physalacriaceae</taxon>
        <taxon>Armillaria</taxon>
    </lineage>
</organism>
<feature type="signal peptide" evidence="8">
    <location>
        <begin position="1"/>
        <end position="19"/>
    </location>
</feature>
<evidence type="ECO:0000256" key="1">
    <source>
        <dbReference type="ARBA" id="ARBA00009547"/>
    </source>
</evidence>
<keyword evidence="8" id="KW-0732">Signal</keyword>
<keyword evidence="3" id="KW-0479">Metal-binding</keyword>
<dbReference type="OrthoDB" id="441446at2759"/>
<reference evidence="10" key="1">
    <citation type="journal article" date="2017" name="Nat. Ecol. Evol.">
        <title>Genome expansion and lineage-specific genetic innovations in the forest pathogenic fungi Armillaria.</title>
        <authorList>
            <person name="Sipos G."/>
            <person name="Prasanna A.N."/>
            <person name="Walter M.C."/>
            <person name="O'Connor E."/>
            <person name="Balint B."/>
            <person name="Krizsan K."/>
            <person name="Kiss B."/>
            <person name="Hess J."/>
            <person name="Varga T."/>
            <person name="Slot J."/>
            <person name="Riley R."/>
            <person name="Boka B."/>
            <person name="Rigling D."/>
            <person name="Barry K."/>
            <person name="Lee J."/>
            <person name="Mihaltcheva S."/>
            <person name="LaButti K."/>
            <person name="Lipzen A."/>
            <person name="Waldron R."/>
            <person name="Moloney N.M."/>
            <person name="Sperisen C."/>
            <person name="Kredics L."/>
            <person name="Vagvoelgyi C."/>
            <person name="Patrignani A."/>
            <person name="Fitzpatrick D."/>
            <person name="Nagy I."/>
            <person name="Doyle S."/>
            <person name="Anderson J.B."/>
            <person name="Grigoriev I.V."/>
            <person name="Gueldener U."/>
            <person name="Muensterkoetter M."/>
            <person name="Nagy L.G."/>
        </authorList>
    </citation>
    <scope>NUCLEOTIDE SEQUENCE [LARGE SCALE GENOMIC DNA]</scope>
    <source>
        <strain evidence="10">C18/9</strain>
    </source>
</reference>
<evidence type="ECO:0000256" key="3">
    <source>
        <dbReference type="ARBA" id="ARBA00022723"/>
    </source>
</evidence>
<dbReference type="GO" id="GO:0003676">
    <property type="term" value="F:nucleic acid binding"/>
    <property type="evidence" value="ECO:0007669"/>
    <property type="project" value="InterPro"/>
</dbReference>
<evidence type="ECO:0000256" key="4">
    <source>
        <dbReference type="ARBA" id="ARBA00022759"/>
    </source>
</evidence>
<dbReference type="SUPFAM" id="SSF48537">
    <property type="entry name" value="Phospholipase C/P1 nuclease"/>
    <property type="match status" value="1"/>
</dbReference>
<keyword evidence="5" id="KW-0378">Hydrolase</keyword>
<evidence type="ECO:0000313" key="10">
    <source>
        <dbReference type="Proteomes" id="UP000219338"/>
    </source>
</evidence>
<evidence type="ECO:0008006" key="11">
    <source>
        <dbReference type="Google" id="ProtNLM"/>
    </source>
</evidence>
<evidence type="ECO:0000256" key="2">
    <source>
        <dbReference type="ARBA" id="ARBA00022722"/>
    </source>
</evidence>
<feature type="chain" id="PRO_5012560686" description="Nuclease Le1" evidence="8">
    <location>
        <begin position="20"/>
        <end position="349"/>
    </location>
</feature>
<evidence type="ECO:0000256" key="7">
    <source>
        <dbReference type="ARBA" id="ARBA00023180"/>
    </source>
</evidence>
<name>A0A284R966_ARMOS</name>
<dbReference type="PANTHER" id="PTHR33146:SF26">
    <property type="entry name" value="ENDONUCLEASE 4"/>
    <property type="match status" value="1"/>
</dbReference>
<comment type="similarity">
    <text evidence="1">Belongs to the nuclease type I family.</text>
</comment>
<dbReference type="GO" id="GO:0004519">
    <property type="term" value="F:endonuclease activity"/>
    <property type="evidence" value="ECO:0007669"/>
    <property type="project" value="UniProtKB-KW"/>
</dbReference>
<keyword evidence="7" id="KW-0325">Glycoprotein</keyword>
<dbReference type="InterPro" id="IPR003154">
    <property type="entry name" value="S1/P1nuclease"/>
</dbReference>
<keyword evidence="6" id="KW-1015">Disulfide bond</keyword>
<gene>
    <name evidence="9" type="ORF">ARMOST_08637</name>
</gene>